<evidence type="ECO:0000313" key="2">
    <source>
        <dbReference type="EMBL" id="SBS14823.1"/>
    </source>
</evidence>
<dbReference type="AlphaFoldDB" id="A0A1A8SA51"/>
<feature type="region of interest" description="Disordered" evidence="1">
    <location>
        <begin position="54"/>
        <end position="76"/>
    </location>
</feature>
<reference evidence="2" key="1">
    <citation type="submission" date="2016-05" db="EMBL/GenBank/DDBJ databases">
        <authorList>
            <person name="Lavstsen T."/>
            <person name="Jespersen J.S."/>
        </authorList>
    </citation>
    <scope>NUCLEOTIDE SEQUENCE</scope>
    <source>
        <tissue evidence="2">Brain</tissue>
    </source>
</reference>
<accession>A0A1A8SA51</accession>
<organism evidence="2">
    <name type="scientific">Nothobranchius rachovii</name>
    <name type="common">bluefin notho</name>
    <dbReference type="NCBI Taxonomy" id="451742"/>
    <lineage>
        <taxon>Eukaryota</taxon>
        <taxon>Metazoa</taxon>
        <taxon>Chordata</taxon>
        <taxon>Craniata</taxon>
        <taxon>Vertebrata</taxon>
        <taxon>Euteleostomi</taxon>
        <taxon>Actinopterygii</taxon>
        <taxon>Neopterygii</taxon>
        <taxon>Teleostei</taxon>
        <taxon>Neoteleostei</taxon>
        <taxon>Acanthomorphata</taxon>
        <taxon>Ovalentaria</taxon>
        <taxon>Atherinomorphae</taxon>
        <taxon>Cyprinodontiformes</taxon>
        <taxon>Nothobranchiidae</taxon>
        <taxon>Nothobranchius</taxon>
    </lineage>
</organism>
<sequence length="76" mass="8088">HGVQLLPWSGCALLKPAFAPLWPPSRPDCSLLSLESGWTATPHPTHLECKKTLRSTGAGVRNGSSEGISLRPQCSP</sequence>
<dbReference type="EMBL" id="HAEI01012354">
    <property type="protein sequence ID" value="SBS14823.1"/>
    <property type="molecule type" value="Transcribed_RNA"/>
</dbReference>
<proteinExistence type="predicted"/>
<name>A0A1A8SA51_9TELE</name>
<feature type="non-terminal residue" evidence="2">
    <location>
        <position position="76"/>
    </location>
</feature>
<feature type="compositionally biased region" description="Polar residues" evidence="1">
    <location>
        <begin position="62"/>
        <end position="76"/>
    </location>
</feature>
<protein>
    <submittedName>
        <fullName evidence="2">Uncharacterized protein</fullName>
    </submittedName>
</protein>
<feature type="non-terminal residue" evidence="2">
    <location>
        <position position="1"/>
    </location>
</feature>
<evidence type="ECO:0000256" key="1">
    <source>
        <dbReference type="SAM" id="MobiDB-lite"/>
    </source>
</evidence>
<gene>
    <name evidence="2" type="primary">Nfu_g_1_018598</name>
</gene>
<reference evidence="2" key="2">
    <citation type="submission" date="2016-06" db="EMBL/GenBank/DDBJ databases">
        <title>The genome of a short-lived fish provides insights into sex chromosome evolution and the genetic control of aging.</title>
        <authorList>
            <person name="Reichwald K."/>
            <person name="Felder M."/>
            <person name="Petzold A."/>
            <person name="Koch P."/>
            <person name="Groth M."/>
            <person name="Platzer M."/>
        </authorList>
    </citation>
    <scope>NUCLEOTIDE SEQUENCE</scope>
    <source>
        <tissue evidence="2">Brain</tissue>
    </source>
</reference>